<dbReference type="EMBL" id="SUMG01000005">
    <property type="protein sequence ID" value="NBG87993.1"/>
    <property type="molecule type" value="Genomic_DNA"/>
</dbReference>
<dbReference type="GO" id="GO:0004061">
    <property type="term" value="F:arylformamidase activity"/>
    <property type="evidence" value="ECO:0007669"/>
    <property type="project" value="InterPro"/>
</dbReference>
<dbReference type="AlphaFoldDB" id="A0AA43XJI9"/>
<reference evidence="1 2" key="1">
    <citation type="submission" date="2019-04" db="EMBL/GenBank/DDBJ databases">
        <title>Isachenkonia alkalipeptolytica gen. nov. sp. nov. a new anaerobic, alkiliphilic organothrophic bacterium capable to reduce synthesized ferrihydrite isolated from a soda lake.</title>
        <authorList>
            <person name="Toshchakov S.V."/>
            <person name="Zavarzina D.G."/>
            <person name="Zhilina T.N."/>
            <person name="Kostrikina N.A."/>
            <person name="Kublanov I.V."/>
        </authorList>
    </citation>
    <scope>NUCLEOTIDE SEQUENCE [LARGE SCALE GENOMIC DNA]</scope>
    <source>
        <strain evidence="1 2">Z-1701</strain>
    </source>
</reference>
<dbReference type="PANTHER" id="PTHR31118:SF12">
    <property type="entry name" value="CYCLASE-LIKE PROTEIN 2"/>
    <property type="match status" value="1"/>
</dbReference>
<keyword evidence="2" id="KW-1185">Reference proteome</keyword>
<organism evidence="1 2">
    <name type="scientific">Isachenkonia alkalipeptolytica</name>
    <dbReference type="NCBI Taxonomy" id="2565777"/>
    <lineage>
        <taxon>Bacteria</taxon>
        <taxon>Bacillati</taxon>
        <taxon>Bacillota</taxon>
        <taxon>Clostridia</taxon>
        <taxon>Eubacteriales</taxon>
        <taxon>Clostridiaceae</taxon>
        <taxon>Isachenkonia</taxon>
    </lineage>
</organism>
<protein>
    <submittedName>
        <fullName evidence="1">Cyclase family protein</fullName>
    </submittedName>
</protein>
<dbReference type="SUPFAM" id="SSF102198">
    <property type="entry name" value="Putative cyclase"/>
    <property type="match status" value="1"/>
</dbReference>
<dbReference type="Gene3D" id="3.50.30.50">
    <property type="entry name" value="Putative cyclase"/>
    <property type="match status" value="1"/>
</dbReference>
<proteinExistence type="predicted"/>
<accession>A0AA43XJI9</accession>
<evidence type="ECO:0000313" key="1">
    <source>
        <dbReference type="EMBL" id="NBG87993.1"/>
    </source>
</evidence>
<dbReference type="PANTHER" id="PTHR31118">
    <property type="entry name" value="CYCLASE-LIKE PROTEIN 2"/>
    <property type="match status" value="1"/>
</dbReference>
<sequence length="235" mass="26271">MKIVDLTQKLTEDMPLFPGTPGPKFTVKHTVETDGFREMEISLYSHTGTHLDTPAHVFPRGKNLEDYGADQFCGSGLVLDFSRLGEKEITPDLFEEAMDKALSQPRFQRKTMPKEGEEEKDRRLSSIEYLFFYTGWDKKWGDKSYLTGSPILSQAVAKKVTTLDLKGIGIDAISVDPLEGDGLLAHRILLEKEIIIVENLKNLGGLLQENFEFYGLPLKIPGGEGSPIRGVAKIR</sequence>
<gene>
    <name evidence="1" type="ORF">ISALK_05715</name>
</gene>
<dbReference type="Pfam" id="PF04199">
    <property type="entry name" value="Cyclase"/>
    <property type="match status" value="1"/>
</dbReference>
<dbReference type="RefSeq" id="WP_160720055.1">
    <property type="nucleotide sequence ID" value="NZ_SUMG01000005.1"/>
</dbReference>
<dbReference type="InterPro" id="IPR007325">
    <property type="entry name" value="KFase/CYL"/>
</dbReference>
<name>A0AA43XJI9_9CLOT</name>
<dbReference type="Proteomes" id="UP000449710">
    <property type="component" value="Unassembled WGS sequence"/>
</dbReference>
<dbReference type="InterPro" id="IPR037175">
    <property type="entry name" value="KFase_sf"/>
</dbReference>
<comment type="caution">
    <text evidence="1">The sequence shown here is derived from an EMBL/GenBank/DDBJ whole genome shotgun (WGS) entry which is preliminary data.</text>
</comment>
<evidence type="ECO:0000313" key="2">
    <source>
        <dbReference type="Proteomes" id="UP000449710"/>
    </source>
</evidence>
<dbReference type="GO" id="GO:0019441">
    <property type="term" value="P:L-tryptophan catabolic process to kynurenine"/>
    <property type="evidence" value="ECO:0007669"/>
    <property type="project" value="InterPro"/>
</dbReference>